<dbReference type="STRING" id="75743.A0A401QE58"/>
<evidence type="ECO:0000313" key="2">
    <source>
        <dbReference type="EMBL" id="GCB83644.1"/>
    </source>
</evidence>
<feature type="region of interest" description="Disordered" evidence="1">
    <location>
        <begin position="1"/>
        <end position="90"/>
    </location>
</feature>
<feature type="non-terminal residue" evidence="2">
    <location>
        <position position="1"/>
    </location>
</feature>
<sequence length="90" mass="9917">NKQDHEKKDDDKQNKTKRGRPSLKSPPSANSQRSLSKTPSNDGKSGTRSMRNNVSDSSPLLNGVEGLPRRRTRRSSGMYDSDKASNGTDN</sequence>
<organism evidence="2 3">
    <name type="scientific">Scyliorhinus torazame</name>
    <name type="common">Cloudy catshark</name>
    <name type="synonym">Catulus torazame</name>
    <dbReference type="NCBI Taxonomy" id="75743"/>
    <lineage>
        <taxon>Eukaryota</taxon>
        <taxon>Metazoa</taxon>
        <taxon>Chordata</taxon>
        <taxon>Craniata</taxon>
        <taxon>Vertebrata</taxon>
        <taxon>Chondrichthyes</taxon>
        <taxon>Elasmobranchii</taxon>
        <taxon>Galeomorphii</taxon>
        <taxon>Galeoidea</taxon>
        <taxon>Carcharhiniformes</taxon>
        <taxon>Scyliorhinidae</taxon>
        <taxon>Scyliorhinus</taxon>
    </lineage>
</organism>
<feature type="compositionally biased region" description="Basic and acidic residues" evidence="1">
    <location>
        <begin position="1"/>
        <end position="14"/>
    </location>
</feature>
<gene>
    <name evidence="2" type="ORF">scyTo_0024444</name>
</gene>
<dbReference type="Proteomes" id="UP000288216">
    <property type="component" value="Unassembled WGS sequence"/>
</dbReference>
<protein>
    <submittedName>
        <fullName evidence="2">Uncharacterized protein</fullName>
    </submittedName>
</protein>
<dbReference type="AlphaFoldDB" id="A0A401QE58"/>
<proteinExistence type="predicted"/>
<accession>A0A401QE58</accession>
<comment type="caution">
    <text evidence="2">The sequence shown here is derived from an EMBL/GenBank/DDBJ whole genome shotgun (WGS) entry which is preliminary data.</text>
</comment>
<reference evidence="2 3" key="1">
    <citation type="journal article" date="2018" name="Nat. Ecol. Evol.">
        <title>Shark genomes provide insights into elasmobranch evolution and the origin of vertebrates.</title>
        <authorList>
            <person name="Hara Y"/>
            <person name="Yamaguchi K"/>
            <person name="Onimaru K"/>
            <person name="Kadota M"/>
            <person name="Koyanagi M"/>
            <person name="Keeley SD"/>
            <person name="Tatsumi K"/>
            <person name="Tanaka K"/>
            <person name="Motone F"/>
            <person name="Kageyama Y"/>
            <person name="Nozu R"/>
            <person name="Adachi N"/>
            <person name="Nishimura O"/>
            <person name="Nakagawa R"/>
            <person name="Tanegashima C"/>
            <person name="Kiyatake I"/>
            <person name="Matsumoto R"/>
            <person name="Murakumo K"/>
            <person name="Nishida K"/>
            <person name="Terakita A"/>
            <person name="Kuratani S"/>
            <person name="Sato K"/>
            <person name="Hyodo S Kuraku.S."/>
        </authorList>
    </citation>
    <scope>NUCLEOTIDE SEQUENCE [LARGE SCALE GENOMIC DNA]</scope>
</reference>
<name>A0A401QE58_SCYTO</name>
<keyword evidence="3" id="KW-1185">Reference proteome</keyword>
<evidence type="ECO:0000313" key="3">
    <source>
        <dbReference type="Proteomes" id="UP000288216"/>
    </source>
</evidence>
<evidence type="ECO:0000256" key="1">
    <source>
        <dbReference type="SAM" id="MobiDB-lite"/>
    </source>
</evidence>
<feature type="compositionally biased region" description="Polar residues" evidence="1">
    <location>
        <begin position="25"/>
        <end position="60"/>
    </location>
</feature>
<dbReference type="EMBL" id="BFAA01046782">
    <property type="protein sequence ID" value="GCB83644.1"/>
    <property type="molecule type" value="Genomic_DNA"/>
</dbReference>